<evidence type="ECO:0000313" key="2">
    <source>
        <dbReference type="Proteomes" id="UP000252519"/>
    </source>
</evidence>
<gene>
    <name evidence="1" type="ORF">ANCCAN_14692</name>
</gene>
<name>A0A368G6R9_ANCCA</name>
<evidence type="ECO:0000313" key="1">
    <source>
        <dbReference type="EMBL" id="RCN39378.1"/>
    </source>
</evidence>
<protein>
    <submittedName>
        <fullName evidence="1">Uncharacterized protein</fullName>
    </submittedName>
</protein>
<comment type="caution">
    <text evidence="1">The sequence shown here is derived from an EMBL/GenBank/DDBJ whole genome shotgun (WGS) entry which is preliminary data.</text>
</comment>
<dbReference type="EMBL" id="JOJR01000341">
    <property type="protein sequence ID" value="RCN39378.1"/>
    <property type="molecule type" value="Genomic_DNA"/>
</dbReference>
<dbReference type="Proteomes" id="UP000252519">
    <property type="component" value="Unassembled WGS sequence"/>
</dbReference>
<proteinExistence type="predicted"/>
<dbReference type="AlphaFoldDB" id="A0A368G6R9"/>
<accession>A0A368G6R9</accession>
<sequence length="47" mass="5513">MFISWLCVLASFPISICFCIKVSCARIRKSGYIPSWQINWRRCKGSR</sequence>
<organism evidence="1 2">
    <name type="scientific">Ancylostoma caninum</name>
    <name type="common">Dog hookworm</name>
    <dbReference type="NCBI Taxonomy" id="29170"/>
    <lineage>
        <taxon>Eukaryota</taxon>
        <taxon>Metazoa</taxon>
        <taxon>Ecdysozoa</taxon>
        <taxon>Nematoda</taxon>
        <taxon>Chromadorea</taxon>
        <taxon>Rhabditida</taxon>
        <taxon>Rhabditina</taxon>
        <taxon>Rhabditomorpha</taxon>
        <taxon>Strongyloidea</taxon>
        <taxon>Ancylostomatidae</taxon>
        <taxon>Ancylostomatinae</taxon>
        <taxon>Ancylostoma</taxon>
    </lineage>
</organism>
<keyword evidence="2" id="KW-1185">Reference proteome</keyword>
<reference evidence="1 2" key="1">
    <citation type="submission" date="2014-10" db="EMBL/GenBank/DDBJ databases">
        <title>Draft genome of the hookworm Ancylostoma caninum.</title>
        <authorList>
            <person name="Mitreva M."/>
        </authorList>
    </citation>
    <scope>NUCLEOTIDE SEQUENCE [LARGE SCALE GENOMIC DNA]</scope>
    <source>
        <strain evidence="1 2">Baltimore</strain>
    </source>
</reference>